<proteinExistence type="predicted"/>
<feature type="domain" description="PPM-type phosphatase" evidence="1">
    <location>
        <begin position="138"/>
        <end position="336"/>
    </location>
</feature>
<name>A0ABR6WAL2_9BACT</name>
<dbReference type="RefSeq" id="WP_186738996.1">
    <property type="nucleotide sequence ID" value="NZ_VFIA01000024.1"/>
</dbReference>
<comment type="caution">
    <text evidence="2">The sequence shown here is derived from an EMBL/GenBank/DDBJ whole genome shotgun (WGS) entry which is preliminary data.</text>
</comment>
<dbReference type="InterPro" id="IPR036457">
    <property type="entry name" value="PPM-type-like_dom_sf"/>
</dbReference>
<dbReference type="InterPro" id="IPR036890">
    <property type="entry name" value="HATPase_C_sf"/>
</dbReference>
<gene>
    <name evidence="2" type="ORF">FH603_3730</name>
</gene>
<dbReference type="Proteomes" id="UP000700732">
    <property type="component" value="Unassembled WGS sequence"/>
</dbReference>
<dbReference type="Pfam" id="PF07228">
    <property type="entry name" value="SpoIIE"/>
    <property type="match status" value="1"/>
</dbReference>
<organism evidence="2 3">
    <name type="scientific">Spirosoma utsteinense</name>
    <dbReference type="NCBI Taxonomy" id="2585773"/>
    <lineage>
        <taxon>Bacteria</taxon>
        <taxon>Pseudomonadati</taxon>
        <taxon>Bacteroidota</taxon>
        <taxon>Cytophagia</taxon>
        <taxon>Cytophagales</taxon>
        <taxon>Cytophagaceae</taxon>
        <taxon>Spirosoma</taxon>
    </lineage>
</organism>
<evidence type="ECO:0000259" key="1">
    <source>
        <dbReference type="SMART" id="SM00331"/>
    </source>
</evidence>
<protein>
    <submittedName>
        <fullName evidence="2">Anti-sigma regulatory factor (Ser/Thr protein kinase)</fullName>
    </submittedName>
</protein>
<dbReference type="PANTHER" id="PTHR35801:SF1">
    <property type="entry name" value="PHOSPHOSERINE PHOSPHATASE RSBX"/>
    <property type="match status" value="1"/>
</dbReference>
<evidence type="ECO:0000313" key="2">
    <source>
        <dbReference type="EMBL" id="MBC3793213.1"/>
    </source>
</evidence>
<dbReference type="InterPro" id="IPR039248">
    <property type="entry name" value="Ptase_RsbX"/>
</dbReference>
<dbReference type="SUPFAM" id="SSF81606">
    <property type="entry name" value="PP2C-like"/>
    <property type="match status" value="1"/>
</dbReference>
<accession>A0ABR6WAL2</accession>
<dbReference type="InterPro" id="IPR001932">
    <property type="entry name" value="PPM-type_phosphatase-like_dom"/>
</dbReference>
<dbReference type="SMART" id="SM00331">
    <property type="entry name" value="PP2C_SIG"/>
    <property type="match status" value="1"/>
</dbReference>
<evidence type="ECO:0000313" key="3">
    <source>
        <dbReference type="Proteomes" id="UP000700732"/>
    </source>
</evidence>
<dbReference type="Gene3D" id="3.60.40.10">
    <property type="entry name" value="PPM-type phosphatase domain"/>
    <property type="match status" value="1"/>
</dbReference>
<dbReference type="SUPFAM" id="SSF55874">
    <property type="entry name" value="ATPase domain of HSP90 chaperone/DNA topoisomerase II/histidine kinase"/>
    <property type="match status" value="1"/>
</dbReference>
<keyword evidence="3" id="KW-1185">Reference proteome</keyword>
<sequence>MTDSLHRSYPVIDRSYVSIIKRDVRALGKGMDFPAAKISELDIIVAELTSNLVKYAQAGELLVRALPDKLNPGIELISTDAGPGMIDTNRMMTDGVSTGGSLGQGLGAINRLADLFQLYSLPNRLTIGLVRVFLKLPKPPVTVPLATVQALVVSKVDQTPCGDDFYYKQTASSLRMFLGDGLGHGLPAYQAVRQATRVMDQQHTDSPAAWLTAIHRAAIGSRGLVGTAAVYNFTSRKWTVCGVGNIRTQLSGLNQSKSYAPQNGILGYNLPRLLQEKELAYEPGQCLVMASDGLQTRWNPSRYPNANRYDPIVLAAAIYKEHARHTDDMSVAVARIY</sequence>
<dbReference type="EMBL" id="VFIA01000024">
    <property type="protein sequence ID" value="MBC3793213.1"/>
    <property type="molecule type" value="Genomic_DNA"/>
</dbReference>
<dbReference type="Gene3D" id="3.30.565.10">
    <property type="entry name" value="Histidine kinase-like ATPase, C-terminal domain"/>
    <property type="match status" value="1"/>
</dbReference>
<reference evidence="2 3" key="1">
    <citation type="submission" date="2019-06" db="EMBL/GenBank/DDBJ databases">
        <title>Spirosoma utsteinense sp. nov. isolated from Antarctic ice-free soils.</title>
        <authorList>
            <person name="Tahon G."/>
        </authorList>
    </citation>
    <scope>NUCLEOTIDE SEQUENCE [LARGE SCALE GENOMIC DNA]</scope>
    <source>
        <strain evidence="2 3">LMG 31447</strain>
    </source>
</reference>
<dbReference type="PANTHER" id="PTHR35801">
    <property type="entry name" value="PHOSPHOSERINE PHOSPHATASE RSBX"/>
    <property type="match status" value="1"/>
</dbReference>